<dbReference type="CDD" id="cd22572">
    <property type="entry name" value="GCP5_NTD"/>
    <property type="match status" value="1"/>
</dbReference>
<organism evidence="1 2">
    <name type="scientific">Armadillidium nasatum</name>
    <dbReference type="NCBI Taxonomy" id="96803"/>
    <lineage>
        <taxon>Eukaryota</taxon>
        <taxon>Metazoa</taxon>
        <taxon>Ecdysozoa</taxon>
        <taxon>Arthropoda</taxon>
        <taxon>Crustacea</taxon>
        <taxon>Multicrustacea</taxon>
        <taxon>Malacostraca</taxon>
        <taxon>Eumalacostraca</taxon>
        <taxon>Peracarida</taxon>
        <taxon>Isopoda</taxon>
        <taxon>Oniscidea</taxon>
        <taxon>Crinocheta</taxon>
        <taxon>Armadillidiidae</taxon>
        <taxon>Armadillidium</taxon>
    </lineage>
</organism>
<dbReference type="InterPro" id="IPR059169">
    <property type="entry name" value="GCP5_N_ext"/>
</dbReference>
<gene>
    <name evidence="1" type="primary">Tubgcp5_0</name>
    <name evidence="1" type="ORF">Anas_11461</name>
</gene>
<proteinExistence type="predicted"/>
<reference evidence="1 2" key="1">
    <citation type="journal article" date="2019" name="PLoS Biol.">
        <title>Sex chromosomes control vertical transmission of feminizing Wolbachia symbionts in an isopod.</title>
        <authorList>
            <person name="Becking T."/>
            <person name="Chebbi M.A."/>
            <person name="Giraud I."/>
            <person name="Moumen B."/>
            <person name="Laverre T."/>
            <person name="Caubet Y."/>
            <person name="Peccoud J."/>
            <person name="Gilbert C."/>
            <person name="Cordaux R."/>
        </authorList>
    </citation>
    <scope>NUCLEOTIDE SEQUENCE [LARGE SCALE GENOMIC DNA]</scope>
    <source>
        <strain evidence="1">ANa2</strain>
        <tissue evidence="1">Whole body excluding digestive tract and cuticle</tissue>
    </source>
</reference>
<keyword evidence="2" id="KW-1185">Reference proteome</keyword>
<evidence type="ECO:0000313" key="2">
    <source>
        <dbReference type="Proteomes" id="UP000326759"/>
    </source>
</evidence>
<dbReference type="AlphaFoldDB" id="A0A5N5TAC3"/>
<accession>A0A5N5TAC3</accession>
<evidence type="ECO:0000313" key="1">
    <source>
        <dbReference type="EMBL" id="KAB7502035.1"/>
    </source>
</evidence>
<dbReference type="Proteomes" id="UP000326759">
    <property type="component" value="Unassembled WGS sequence"/>
</dbReference>
<comment type="caution">
    <text evidence="1">The sequence shown here is derived from an EMBL/GenBank/DDBJ whole genome shotgun (WGS) entry which is preliminary data.</text>
</comment>
<name>A0A5N5TAC3_9CRUS</name>
<protein>
    <submittedName>
        <fullName evidence="1">Gamma-tubulin complex component 5</fullName>
    </submittedName>
</protein>
<sequence>MSSKFGFSSRYENLAKELIRHILGLTDEDDENFTASMDFVMSNLLYHHYLDVNSHTVQRSLEGVSFKMTVHGHQKKAEQLQTLIKKFLSLPVIEEKVVQMYMVILSTCISVYLWKSDVISVNVR</sequence>
<dbReference type="OrthoDB" id="6344705at2759"/>
<dbReference type="EMBL" id="SEYY01008760">
    <property type="protein sequence ID" value="KAB7502035.1"/>
    <property type="molecule type" value="Genomic_DNA"/>
</dbReference>